<dbReference type="Pfam" id="PF01266">
    <property type="entry name" value="DAO"/>
    <property type="match status" value="1"/>
</dbReference>
<dbReference type="Gene3D" id="3.50.50.60">
    <property type="entry name" value="FAD/NAD(P)-binding domain"/>
    <property type="match status" value="1"/>
</dbReference>
<dbReference type="Proteomes" id="UP000515204">
    <property type="component" value="Unplaced"/>
</dbReference>
<dbReference type="SUPFAM" id="SSF103025">
    <property type="entry name" value="Folate-binding domain"/>
    <property type="match status" value="1"/>
</dbReference>
<dbReference type="OrthoDB" id="498204at2759"/>
<keyword evidence="6" id="KW-1185">Reference proteome</keyword>
<feature type="domain" description="FAD dependent oxidoreductase central" evidence="5">
    <location>
        <begin position="423"/>
        <end position="478"/>
    </location>
</feature>
<evidence type="ECO:0000256" key="1">
    <source>
        <dbReference type="ARBA" id="ARBA00008609"/>
    </source>
</evidence>
<comment type="similarity">
    <text evidence="1">Belongs to the GcvT family.</text>
</comment>
<dbReference type="Gene3D" id="3.30.9.10">
    <property type="entry name" value="D-Amino Acid Oxidase, subunit A, domain 2"/>
    <property type="match status" value="1"/>
</dbReference>
<sequence>MFRIATNKLSRWSFKNGRAFTAKASKANETKHIEVPSSADIVIIGGGSAGCNALYQLGKRGVNAVLLDKSKLISGTTWHTAGLVWSLRGVCDVEMELLKVSRFVYASLQEETGVNSGWINNGGLYIAHSPVSTRVLVLRSIYGQSGNVPCDFPQGRVAEYERLVTGCKSFGINAYMVDPVEAKKKFPLVDDKAFAAAVYCPSDGTIDPVMMVNALTKSAQRNGCKVIEDCPVTKILTEETDGYKSVCGVETPYGVIKSKIILNAAGAWSGNLARMVGLNIPLVPMKHAYIVTEPMNVRGLPNLRDPDQSIYFRVQGGNMCIGGYEPNPIVLKSAPEDFSFSLYELNWDVFNTHVEAMNKLIPALATSGIRTTVCGPESFTPDHRPLMGEDPRCTGFYYSCGYNSAGMMFGGGCGEQAALWIINGRPDKHMFNYDIRRYIPEQREDPVWINERSHEAYARNYDIAFPHDEHLSGRNLKTDPFHKLLVKEGAVMEERQGWERPGWFLPDNKTAAVLPYDYDGYYDTPKNTKHVYADILKTERTFDFPPHDDIIREEALSSRNNVALFNMSYFGKYYLCGPDASEAANYIFTSQMDRKINRTVYTCMLNRGGGVEGDCTVTGLESGMGGIVDPIFKGKGFYIVSGGMSSYHTRTHINKVIREKGFSVSLHDVTEQIGVLSVQGPNSRQVLRMLVEDDLSNESFPFSTSKLARIDDELVHMFRLSFVGELGFELHVPRSSCEKVYRALVECGKKYDMKLAGFRALYSLSCEKGYHLWSADLRPTDNPIEADLGFTCRSNGEYLGKVSVEQYRKNGIKRRLVHLHIDDNIPLWGMESVYRNNQLVGYLRRAERGYTFKSNIGQAYITAPNGQNITKEFLETGTYHIEVMRKKYPAKMYLHSPFDPQNKRLQGIYVM</sequence>
<reference evidence="7" key="1">
    <citation type="submission" date="2025-08" db="UniProtKB">
        <authorList>
            <consortium name="RefSeq"/>
        </authorList>
    </citation>
    <scope>IDENTIFICATION</scope>
</reference>
<dbReference type="Pfam" id="PF08669">
    <property type="entry name" value="GCV_T_C"/>
    <property type="match status" value="1"/>
</dbReference>
<organism evidence="6 7">
    <name type="scientific">Dinoponera quadriceps</name>
    <name type="common">South American ant</name>
    <dbReference type="NCBI Taxonomy" id="609295"/>
    <lineage>
        <taxon>Eukaryota</taxon>
        <taxon>Metazoa</taxon>
        <taxon>Ecdysozoa</taxon>
        <taxon>Arthropoda</taxon>
        <taxon>Hexapoda</taxon>
        <taxon>Insecta</taxon>
        <taxon>Pterygota</taxon>
        <taxon>Neoptera</taxon>
        <taxon>Endopterygota</taxon>
        <taxon>Hymenoptera</taxon>
        <taxon>Apocrita</taxon>
        <taxon>Aculeata</taxon>
        <taxon>Formicoidea</taxon>
        <taxon>Formicidae</taxon>
        <taxon>Ponerinae</taxon>
        <taxon>Ponerini</taxon>
        <taxon>Dinoponera</taxon>
    </lineage>
</organism>
<evidence type="ECO:0000313" key="6">
    <source>
        <dbReference type="Proteomes" id="UP000515204"/>
    </source>
</evidence>
<dbReference type="SUPFAM" id="SSF101790">
    <property type="entry name" value="Aminomethyltransferase beta-barrel domain"/>
    <property type="match status" value="1"/>
</dbReference>
<evidence type="ECO:0000259" key="3">
    <source>
        <dbReference type="Pfam" id="PF01571"/>
    </source>
</evidence>
<dbReference type="InterPro" id="IPR028896">
    <property type="entry name" value="GcvT/YgfZ/DmdA"/>
</dbReference>
<feature type="domain" description="Aminomethyltransferase C-terminal" evidence="4">
    <location>
        <begin position="814"/>
        <end position="898"/>
    </location>
</feature>
<dbReference type="Pfam" id="PF16350">
    <property type="entry name" value="FAO_M"/>
    <property type="match status" value="1"/>
</dbReference>
<dbReference type="Gene3D" id="3.30.70.1400">
    <property type="entry name" value="Aminomethyltransferase beta-barrel domains"/>
    <property type="match status" value="1"/>
</dbReference>
<dbReference type="KEGG" id="dqu:106746182"/>
<dbReference type="SUPFAM" id="SSF54373">
    <property type="entry name" value="FAD-linked reductases, C-terminal domain"/>
    <property type="match status" value="1"/>
</dbReference>
<dbReference type="Pfam" id="PF01571">
    <property type="entry name" value="GCV_T"/>
    <property type="match status" value="1"/>
</dbReference>
<dbReference type="InterPro" id="IPR032503">
    <property type="entry name" value="FAO_M"/>
</dbReference>
<dbReference type="PANTHER" id="PTHR43757">
    <property type="entry name" value="AMINOMETHYLTRANSFERASE"/>
    <property type="match status" value="1"/>
</dbReference>
<name>A0A6P3XIW7_DINQU</name>
<dbReference type="InterPro" id="IPR036188">
    <property type="entry name" value="FAD/NAD-bd_sf"/>
</dbReference>
<dbReference type="Gene3D" id="3.30.1360.120">
    <property type="entry name" value="Probable tRNA modification gtpase trme, domain 1"/>
    <property type="match status" value="1"/>
</dbReference>
<dbReference type="PANTHER" id="PTHR43757:SF11">
    <property type="entry name" value="SARCOSINE DEHYDROGENASE"/>
    <property type="match status" value="1"/>
</dbReference>
<evidence type="ECO:0000259" key="2">
    <source>
        <dbReference type="Pfam" id="PF01266"/>
    </source>
</evidence>
<dbReference type="SUPFAM" id="SSF51905">
    <property type="entry name" value="FAD/NAD(P)-binding domain"/>
    <property type="match status" value="1"/>
</dbReference>
<gene>
    <name evidence="7" type="primary">LOC106746182</name>
</gene>
<dbReference type="InterPro" id="IPR013977">
    <property type="entry name" value="GcvT_C"/>
</dbReference>
<dbReference type="RefSeq" id="XP_014477948.1">
    <property type="nucleotide sequence ID" value="XM_014622462.1"/>
</dbReference>
<dbReference type="Gene3D" id="2.40.30.110">
    <property type="entry name" value="Aminomethyltransferase beta-barrel domains"/>
    <property type="match status" value="1"/>
</dbReference>
<dbReference type="FunFam" id="3.50.50.60:FF:000769">
    <property type="entry name" value="Sarcosine dehydrogenase"/>
    <property type="match status" value="1"/>
</dbReference>
<evidence type="ECO:0000259" key="4">
    <source>
        <dbReference type="Pfam" id="PF08669"/>
    </source>
</evidence>
<dbReference type="FunFam" id="2.40.30.110:FF:000008">
    <property type="entry name" value="Sarcosine dehydrogenase"/>
    <property type="match status" value="1"/>
</dbReference>
<evidence type="ECO:0000259" key="5">
    <source>
        <dbReference type="Pfam" id="PF16350"/>
    </source>
</evidence>
<dbReference type="InterPro" id="IPR006222">
    <property type="entry name" value="GCVT_N"/>
</dbReference>
<dbReference type="InterPro" id="IPR029043">
    <property type="entry name" value="GcvT/YgfZ_C"/>
</dbReference>
<feature type="domain" description="FAD dependent oxidoreductase" evidence="2">
    <location>
        <begin position="40"/>
        <end position="418"/>
    </location>
</feature>
<proteinExistence type="inferred from homology"/>
<evidence type="ECO:0000313" key="7">
    <source>
        <dbReference type="RefSeq" id="XP_014477948.1"/>
    </source>
</evidence>
<feature type="domain" description="GCVT N-terminal" evidence="3">
    <location>
        <begin position="481"/>
        <end position="793"/>
    </location>
</feature>
<dbReference type="InterPro" id="IPR006076">
    <property type="entry name" value="FAD-dep_OxRdtase"/>
</dbReference>
<dbReference type="GeneID" id="106746182"/>
<protein>
    <submittedName>
        <fullName evidence="7">Sarcosine dehydrogenase, mitochondrial isoform X1</fullName>
    </submittedName>
</protein>
<dbReference type="InterPro" id="IPR027266">
    <property type="entry name" value="TrmE/GcvT-like"/>
</dbReference>
<dbReference type="AlphaFoldDB" id="A0A6P3XIW7"/>
<accession>A0A6P3XIW7</accession>
<dbReference type="GO" id="GO:0005739">
    <property type="term" value="C:mitochondrion"/>
    <property type="evidence" value="ECO:0007669"/>
    <property type="project" value="TreeGrafter"/>
</dbReference>